<sequence length="801" mass="88724">MAMTFIFNLIKGSITSRVMASLLLLSFNAFSSDEFNFNTDFVYGQYDKSALENALYEGKNKVIVYFVKVNGTYIGNFHFTREGDLLKIKSDLVKELSTVISEDLLTEIKAKMTLVLDSDRYEIQENTALSELYIWFKDVDLKRSNRKSSLPLSDSIDSLVASYSLSANYYDGLRYEDSEASFPFTSNIKLGVKDWGLNIDLSSPDLSQDGISFDNLYLTRLLENIKSEAVIGQAYSQSLYDEGFRFGGVQLSSVSSLFAYHQQNYTPAIKGYAKTNAVVEVYQDDRLLFTKAVAAGEFTIDEVKGASNQLMRVVVNEADGTSNTFFYENTVIRGLLTPGAYAYQVNLGRYRYSDNNYGDGFASFEYSYGFDKATQTASAIISDDYMSSTLGVAVPLQEFGALNFSYSRALFNLDEEKFEGDSYSVNYSKNVDDLFNVQIAGFRYSDENYLTFNDAMALKPGDKETYYNVKNRYTAMFSGQEPILGNNVSLSVMLDKYWGQQDDQETFVLSYGGNLHGINYYLSTSRSYSSEYGEDTNISMNLDMPLGTSGTSAYARLISDNVGSTNEIGINGYTADSSWSASVAGDKRISGSYYKRTEVANIQANFTKGEEYWNGSGSISGTIVAAGNEIIATNNQSTTFALAEIDDVKEARINGVSTNGSGIALIPLNSNFSEEELHVDLASLSNGVSIEKPNLTVRPKRDSVIKLSFDSSRVLYLKAILLDANSQKLKFGASVITHEEQPLHVGTYGDVLLPFSISSSESFSQLTLSDPDFNCSWLLDSENSKTKKSGSLIDFGVLQCE</sequence>
<dbReference type="AlphaFoldDB" id="A0AAU9QA24"/>
<dbReference type="Gene3D" id="2.60.40.2610">
    <property type="entry name" value="Outer membrane usher protein FimD, plug domain"/>
    <property type="match status" value="1"/>
</dbReference>
<evidence type="ECO:0000313" key="3">
    <source>
        <dbReference type="Proteomes" id="UP001295420"/>
    </source>
</evidence>
<organism evidence="2 3">
    <name type="scientific">Vibrio owensii</name>
    <dbReference type="NCBI Taxonomy" id="696485"/>
    <lineage>
        <taxon>Bacteria</taxon>
        <taxon>Pseudomonadati</taxon>
        <taxon>Pseudomonadota</taxon>
        <taxon>Gammaproteobacteria</taxon>
        <taxon>Vibrionales</taxon>
        <taxon>Vibrionaceae</taxon>
        <taxon>Vibrio</taxon>
    </lineage>
</organism>
<dbReference type="InterPro" id="IPR000015">
    <property type="entry name" value="Fimb_usher"/>
</dbReference>
<comment type="caution">
    <text evidence="2">The sequence shown here is derived from an EMBL/GenBank/DDBJ whole genome shotgun (WGS) entry which is preliminary data.</text>
</comment>
<dbReference type="PANTHER" id="PTHR30451:SF21">
    <property type="entry name" value="FIMBRIAL USHER DOMAIN-CONTAINING PROTEIN YDET-RELATED"/>
    <property type="match status" value="1"/>
</dbReference>
<dbReference type="Proteomes" id="UP001295420">
    <property type="component" value="Unassembled WGS sequence"/>
</dbReference>
<dbReference type="GO" id="GO:0009297">
    <property type="term" value="P:pilus assembly"/>
    <property type="evidence" value="ECO:0007669"/>
    <property type="project" value="InterPro"/>
</dbReference>
<name>A0AAU9QA24_9VIBR</name>
<reference evidence="2" key="1">
    <citation type="submission" date="2022-01" db="EMBL/GenBank/DDBJ databases">
        <authorList>
            <person name="Lagorce A."/>
        </authorList>
    </citation>
    <scope>NUCLEOTIDE SEQUENCE</scope>
    <source>
        <strain evidence="2">Th15_F1_D04</strain>
    </source>
</reference>
<evidence type="ECO:0000256" key="1">
    <source>
        <dbReference type="SAM" id="SignalP"/>
    </source>
</evidence>
<dbReference type="Gene3D" id="2.60.40.3110">
    <property type="match status" value="1"/>
</dbReference>
<feature type="chain" id="PRO_5043773506" evidence="1">
    <location>
        <begin position="32"/>
        <end position="801"/>
    </location>
</feature>
<dbReference type="GO" id="GO:0015473">
    <property type="term" value="F:fimbrial usher porin activity"/>
    <property type="evidence" value="ECO:0007669"/>
    <property type="project" value="InterPro"/>
</dbReference>
<gene>
    <name evidence="2" type="ORF">THF1D04_50243</name>
</gene>
<evidence type="ECO:0000313" key="2">
    <source>
        <dbReference type="EMBL" id="CAH1538269.1"/>
    </source>
</evidence>
<protein>
    <submittedName>
        <fullName evidence="2">Fimbrial Usher family protein</fullName>
    </submittedName>
</protein>
<dbReference type="EMBL" id="CAKMTQ010000045">
    <property type="protein sequence ID" value="CAH1538269.1"/>
    <property type="molecule type" value="Genomic_DNA"/>
</dbReference>
<proteinExistence type="predicted"/>
<feature type="signal peptide" evidence="1">
    <location>
        <begin position="1"/>
        <end position="31"/>
    </location>
</feature>
<accession>A0AAU9QA24</accession>
<dbReference type="GO" id="GO:0009279">
    <property type="term" value="C:cell outer membrane"/>
    <property type="evidence" value="ECO:0007669"/>
    <property type="project" value="TreeGrafter"/>
</dbReference>
<keyword evidence="1" id="KW-0732">Signal</keyword>
<dbReference type="Pfam" id="PF00577">
    <property type="entry name" value="Usher"/>
    <property type="match status" value="1"/>
</dbReference>
<dbReference type="InterPro" id="IPR042186">
    <property type="entry name" value="FimD_plug_dom"/>
</dbReference>
<dbReference type="PANTHER" id="PTHR30451">
    <property type="entry name" value="OUTER MEMBRANE USHER PROTEIN"/>
    <property type="match status" value="1"/>
</dbReference>